<reference evidence="2" key="1">
    <citation type="journal article" date="2019" name="Sci. Rep.">
        <title>Draft genome of Tanacetum cinerariifolium, the natural source of mosquito coil.</title>
        <authorList>
            <person name="Yamashiro T."/>
            <person name="Shiraishi A."/>
            <person name="Satake H."/>
            <person name="Nakayama K."/>
        </authorList>
    </citation>
    <scope>NUCLEOTIDE SEQUENCE</scope>
</reference>
<keyword evidence="1" id="KW-1133">Transmembrane helix</keyword>
<name>A0A699VFA2_TANCI</name>
<comment type="caution">
    <text evidence="2">The sequence shown here is derived from an EMBL/GenBank/DDBJ whole genome shotgun (WGS) entry which is preliminary data.</text>
</comment>
<dbReference type="AlphaFoldDB" id="A0A699VFA2"/>
<gene>
    <name evidence="2" type="ORF">Tci_905159</name>
</gene>
<protein>
    <submittedName>
        <fullName evidence="2">Uncharacterized protein</fullName>
    </submittedName>
</protein>
<keyword evidence="1" id="KW-0812">Transmembrane</keyword>
<feature type="transmembrane region" description="Helical" evidence="1">
    <location>
        <begin position="58"/>
        <end position="78"/>
    </location>
</feature>
<keyword evidence="1" id="KW-0472">Membrane</keyword>
<accession>A0A699VFA2</accession>
<feature type="non-terminal residue" evidence="2">
    <location>
        <position position="80"/>
    </location>
</feature>
<organism evidence="2">
    <name type="scientific">Tanacetum cinerariifolium</name>
    <name type="common">Dalmatian daisy</name>
    <name type="synonym">Chrysanthemum cinerariifolium</name>
    <dbReference type="NCBI Taxonomy" id="118510"/>
    <lineage>
        <taxon>Eukaryota</taxon>
        <taxon>Viridiplantae</taxon>
        <taxon>Streptophyta</taxon>
        <taxon>Embryophyta</taxon>
        <taxon>Tracheophyta</taxon>
        <taxon>Spermatophyta</taxon>
        <taxon>Magnoliopsida</taxon>
        <taxon>eudicotyledons</taxon>
        <taxon>Gunneridae</taxon>
        <taxon>Pentapetalae</taxon>
        <taxon>asterids</taxon>
        <taxon>campanulids</taxon>
        <taxon>Asterales</taxon>
        <taxon>Asteraceae</taxon>
        <taxon>Asteroideae</taxon>
        <taxon>Anthemideae</taxon>
        <taxon>Anthemidinae</taxon>
        <taxon>Tanacetum</taxon>
    </lineage>
</organism>
<dbReference type="EMBL" id="BKCJ011432474">
    <property type="protein sequence ID" value="GFD33190.1"/>
    <property type="molecule type" value="Genomic_DNA"/>
</dbReference>
<evidence type="ECO:0000256" key="1">
    <source>
        <dbReference type="SAM" id="Phobius"/>
    </source>
</evidence>
<evidence type="ECO:0000313" key="2">
    <source>
        <dbReference type="EMBL" id="GFD33190.1"/>
    </source>
</evidence>
<sequence length="80" mass="9525">MLWKIIQERFVSSEPKDFLDDFLLNALKTMFEKPNVDDNIWKNQRGIYGLAKVKRWKLIEACGVYIITFTTTQMILLVER</sequence>
<proteinExistence type="predicted"/>